<dbReference type="EMBL" id="JQAN02000006">
    <property type="protein sequence ID" value="PPD59000.1"/>
    <property type="molecule type" value="Genomic_DNA"/>
</dbReference>
<evidence type="ECO:0008006" key="3">
    <source>
        <dbReference type="Google" id="ProtNLM"/>
    </source>
</evidence>
<reference evidence="1 2" key="1">
    <citation type="journal article" date="2017" name="ISME J.">
        <title>Grape pomace compost harbors organohalide-respiring Dehalogenimonas species with novel reductive dehalogenase genes.</title>
        <authorList>
            <person name="Yang Y."/>
            <person name="Higgins S.A."/>
            <person name="Yan J."/>
            <person name="Simsir B."/>
            <person name="Chourey K."/>
            <person name="Iyer R."/>
            <person name="Hettich R.L."/>
            <person name="Baldwin B."/>
            <person name="Ogles D.M."/>
            <person name="Loffler F.E."/>
        </authorList>
    </citation>
    <scope>NUCLEOTIDE SEQUENCE [LARGE SCALE GENOMIC DNA]</scope>
    <source>
        <strain evidence="1 2">GP</strain>
    </source>
</reference>
<keyword evidence="2" id="KW-1185">Reference proteome</keyword>
<dbReference type="RefSeq" id="WP_102330485.1">
    <property type="nucleotide sequence ID" value="NZ_CP058566.2"/>
</dbReference>
<comment type="caution">
    <text evidence="1">The sequence shown here is derived from an EMBL/GenBank/DDBJ whole genome shotgun (WGS) entry which is preliminary data.</text>
</comment>
<organism evidence="1 2">
    <name type="scientific">Dehalogenimonas etheniformans</name>
    <dbReference type="NCBI Taxonomy" id="1536648"/>
    <lineage>
        <taxon>Bacteria</taxon>
        <taxon>Bacillati</taxon>
        <taxon>Chloroflexota</taxon>
        <taxon>Dehalococcoidia</taxon>
        <taxon>Dehalococcoidales</taxon>
        <taxon>Dehalococcoidaceae</taxon>
        <taxon>Dehalogenimonas</taxon>
    </lineage>
</organism>
<proteinExistence type="predicted"/>
<dbReference type="OrthoDB" id="163720at2"/>
<evidence type="ECO:0000313" key="2">
    <source>
        <dbReference type="Proteomes" id="UP000235653"/>
    </source>
</evidence>
<accession>A0A2P5P9N8</accession>
<dbReference type="Proteomes" id="UP000235653">
    <property type="component" value="Unassembled WGS sequence"/>
</dbReference>
<protein>
    <recommendedName>
        <fullName evidence="3">EamA domain-containing protein</fullName>
    </recommendedName>
</protein>
<evidence type="ECO:0000313" key="1">
    <source>
        <dbReference type="EMBL" id="PPD59000.1"/>
    </source>
</evidence>
<name>A0A2P5P9N8_9CHLR</name>
<dbReference type="AlphaFoldDB" id="A0A2P5P9N8"/>
<gene>
    <name evidence="1" type="ORF">JP09_003840</name>
</gene>
<sequence>MSLGTEYFILVFCSALGFIQAAANKSGLKGLLFSQKASVNRLVAGLLIAPGAIIFFTWNYRNPVGIIEGSQQAGLFTLATLSAVGVTVILSSVLNHSRLKTTTPVQPCLEALKERTFVQALFARFKWRR</sequence>